<dbReference type="EMBL" id="MN739192">
    <property type="protein sequence ID" value="QHS92825.1"/>
    <property type="molecule type" value="Genomic_DNA"/>
</dbReference>
<keyword evidence="1" id="KW-0812">Transmembrane</keyword>
<evidence type="ECO:0000313" key="2">
    <source>
        <dbReference type="EMBL" id="QHS92825.1"/>
    </source>
</evidence>
<dbReference type="AlphaFoldDB" id="A0A6C0BKD6"/>
<name>A0A6C0BKD6_9ZZZZ</name>
<keyword evidence="1" id="KW-0472">Membrane</keyword>
<evidence type="ECO:0000256" key="1">
    <source>
        <dbReference type="SAM" id="Phobius"/>
    </source>
</evidence>
<accession>A0A6C0BKD6</accession>
<keyword evidence="1" id="KW-1133">Transmembrane helix</keyword>
<protein>
    <submittedName>
        <fullName evidence="2">Uncharacterized protein</fullName>
    </submittedName>
</protein>
<proteinExistence type="predicted"/>
<feature type="transmembrane region" description="Helical" evidence="1">
    <location>
        <begin position="215"/>
        <end position="234"/>
    </location>
</feature>
<reference evidence="2" key="1">
    <citation type="journal article" date="2020" name="Nature">
        <title>Giant virus diversity and host interactions through global metagenomics.</title>
        <authorList>
            <person name="Schulz F."/>
            <person name="Roux S."/>
            <person name="Paez-Espino D."/>
            <person name="Jungbluth S."/>
            <person name="Walsh D.A."/>
            <person name="Denef V.J."/>
            <person name="McMahon K.D."/>
            <person name="Konstantinidis K.T."/>
            <person name="Eloe-Fadrosh E.A."/>
            <person name="Kyrpides N.C."/>
            <person name="Woyke T."/>
        </authorList>
    </citation>
    <scope>NUCLEOTIDE SEQUENCE</scope>
    <source>
        <strain evidence="2">GVMAG-M-3300017651-5</strain>
    </source>
</reference>
<organism evidence="2">
    <name type="scientific">viral metagenome</name>
    <dbReference type="NCBI Taxonomy" id="1070528"/>
    <lineage>
        <taxon>unclassified sequences</taxon>
        <taxon>metagenomes</taxon>
        <taxon>organismal metagenomes</taxon>
    </lineage>
</organism>
<sequence length="265" mass="29312">MPLLNALRDQFRYLASNAHVPLSRIDDNPSLKTAYESTRLAENMMYDSDDYNQFVSMIRDVVPEDVSMEDDTIGSYLVGCIRGRGGDPDIPAACTPSCSKAIASNNGMGRCLERVFTYRNGELTENSSDNTSTSAYLYAYDPISSDKINWMKDRWSLRDVKVVSASPNAVVPNARDNLANAVNRVRFNEGQVEVPAGVADAVNTVNGTTSSGMNWWVPLVIILIVGIILFLLWWKNKTNTVEIDREITPAAFAATYPTYANSCNL</sequence>